<feature type="region of interest" description="Disordered" evidence="1">
    <location>
        <begin position="55"/>
        <end position="94"/>
    </location>
</feature>
<keyword evidence="3" id="KW-1185">Reference proteome</keyword>
<dbReference type="EMBL" id="BPLR01018168">
    <property type="protein sequence ID" value="GIY97508.1"/>
    <property type="molecule type" value="Genomic_DNA"/>
</dbReference>
<dbReference type="Proteomes" id="UP001054945">
    <property type="component" value="Unassembled WGS sequence"/>
</dbReference>
<protein>
    <submittedName>
        <fullName evidence="2">Uncharacterized protein</fullName>
    </submittedName>
</protein>
<gene>
    <name evidence="2" type="ORF">CEXT_363121</name>
</gene>
<accession>A0AAV4XT54</accession>
<feature type="compositionally biased region" description="Polar residues" evidence="1">
    <location>
        <begin position="75"/>
        <end position="84"/>
    </location>
</feature>
<comment type="caution">
    <text evidence="2">The sequence shown here is derived from an EMBL/GenBank/DDBJ whole genome shotgun (WGS) entry which is preliminary data.</text>
</comment>
<organism evidence="2 3">
    <name type="scientific">Caerostris extrusa</name>
    <name type="common">Bark spider</name>
    <name type="synonym">Caerostris bankana</name>
    <dbReference type="NCBI Taxonomy" id="172846"/>
    <lineage>
        <taxon>Eukaryota</taxon>
        <taxon>Metazoa</taxon>
        <taxon>Ecdysozoa</taxon>
        <taxon>Arthropoda</taxon>
        <taxon>Chelicerata</taxon>
        <taxon>Arachnida</taxon>
        <taxon>Araneae</taxon>
        <taxon>Araneomorphae</taxon>
        <taxon>Entelegynae</taxon>
        <taxon>Araneoidea</taxon>
        <taxon>Araneidae</taxon>
        <taxon>Caerostris</taxon>
    </lineage>
</organism>
<dbReference type="AlphaFoldDB" id="A0AAV4XT54"/>
<evidence type="ECO:0000313" key="2">
    <source>
        <dbReference type="EMBL" id="GIY97508.1"/>
    </source>
</evidence>
<feature type="compositionally biased region" description="Basic and acidic residues" evidence="1">
    <location>
        <begin position="85"/>
        <end position="94"/>
    </location>
</feature>
<evidence type="ECO:0000256" key="1">
    <source>
        <dbReference type="SAM" id="MobiDB-lite"/>
    </source>
</evidence>
<proteinExistence type="predicted"/>
<evidence type="ECO:0000313" key="3">
    <source>
        <dbReference type="Proteomes" id="UP001054945"/>
    </source>
</evidence>
<reference evidence="2 3" key="1">
    <citation type="submission" date="2021-06" db="EMBL/GenBank/DDBJ databases">
        <title>Caerostris extrusa draft genome.</title>
        <authorList>
            <person name="Kono N."/>
            <person name="Arakawa K."/>
        </authorList>
    </citation>
    <scope>NUCLEOTIDE SEQUENCE [LARGE SCALE GENOMIC DNA]</scope>
</reference>
<sequence>MGILGNPFQIKYEESPKIAANHCLSVVQRHPDRTEFDHVIHATVDLVPRLETEGELCGNDGKRVRKPENPAGHSGFTQQSSKLQTDLEHLSPAY</sequence>
<name>A0AAV4XT54_CAEEX</name>